<organism evidence="1 2">
    <name type="scientific">Lucilia cuprina</name>
    <name type="common">Green bottle fly</name>
    <name type="synonym">Australian sheep blowfly</name>
    <dbReference type="NCBI Taxonomy" id="7375"/>
    <lineage>
        <taxon>Eukaryota</taxon>
        <taxon>Metazoa</taxon>
        <taxon>Ecdysozoa</taxon>
        <taxon>Arthropoda</taxon>
        <taxon>Hexapoda</taxon>
        <taxon>Insecta</taxon>
        <taxon>Pterygota</taxon>
        <taxon>Neoptera</taxon>
        <taxon>Endopterygota</taxon>
        <taxon>Diptera</taxon>
        <taxon>Brachycera</taxon>
        <taxon>Muscomorpha</taxon>
        <taxon>Oestroidea</taxon>
        <taxon>Calliphoridae</taxon>
        <taxon>Luciliinae</taxon>
        <taxon>Lucilia</taxon>
    </lineage>
</organism>
<accession>A0A0L0CEZ2</accession>
<reference evidence="1 2" key="1">
    <citation type="journal article" date="2015" name="Nat. Commun.">
        <title>Lucilia cuprina genome unlocks parasitic fly biology to underpin future interventions.</title>
        <authorList>
            <person name="Anstead C.A."/>
            <person name="Korhonen P.K."/>
            <person name="Young N.D."/>
            <person name="Hall R.S."/>
            <person name="Jex A.R."/>
            <person name="Murali S.C."/>
            <person name="Hughes D.S."/>
            <person name="Lee S.F."/>
            <person name="Perry T."/>
            <person name="Stroehlein A.J."/>
            <person name="Ansell B.R."/>
            <person name="Breugelmans B."/>
            <person name="Hofmann A."/>
            <person name="Qu J."/>
            <person name="Dugan S."/>
            <person name="Lee S.L."/>
            <person name="Chao H."/>
            <person name="Dinh H."/>
            <person name="Han Y."/>
            <person name="Doddapaneni H.V."/>
            <person name="Worley K.C."/>
            <person name="Muzny D.M."/>
            <person name="Ioannidis P."/>
            <person name="Waterhouse R.M."/>
            <person name="Zdobnov E.M."/>
            <person name="James P.J."/>
            <person name="Bagnall N.H."/>
            <person name="Kotze A.C."/>
            <person name="Gibbs R.A."/>
            <person name="Richards S."/>
            <person name="Batterham P."/>
            <person name="Gasser R.B."/>
        </authorList>
    </citation>
    <scope>NUCLEOTIDE SEQUENCE [LARGE SCALE GENOMIC DNA]</scope>
    <source>
        <strain evidence="1 2">LS</strain>
        <tissue evidence="1">Full body</tissue>
    </source>
</reference>
<gene>
    <name evidence="1" type="ORF">FF38_06222</name>
</gene>
<protein>
    <submittedName>
        <fullName evidence="1">Uncharacterized protein</fullName>
    </submittedName>
</protein>
<evidence type="ECO:0000313" key="2">
    <source>
        <dbReference type="Proteomes" id="UP000037069"/>
    </source>
</evidence>
<name>A0A0L0CEZ2_LUCCU</name>
<proteinExistence type="predicted"/>
<dbReference type="AlphaFoldDB" id="A0A0L0CEZ2"/>
<keyword evidence="2" id="KW-1185">Reference proteome</keyword>
<evidence type="ECO:0000313" key="1">
    <source>
        <dbReference type="EMBL" id="KNC30054.1"/>
    </source>
</evidence>
<sequence>MTCPITVLGQLPKVKSRSASAEVGMRSIVMLDEQGVSFPVFYRLYLSACVVSKRLRKSYQEDDKIFYWSTFCFSSRFCDGSLSCPLSQRLPYDSSLSGFLLSNIGFSPTLPFFHKTFSNSEDLGFIFTPLNSEENVDQTFIGLVCKEDVEGIKLSSSDCSLYIFISIS</sequence>
<dbReference type="Proteomes" id="UP000037069">
    <property type="component" value="Unassembled WGS sequence"/>
</dbReference>
<dbReference type="EMBL" id="JRES01000578">
    <property type="protein sequence ID" value="KNC30054.1"/>
    <property type="molecule type" value="Genomic_DNA"/>
</dbReference>
<comment type="caution">
    <text evidence="1">The sequence shown here is derived from an EMBL/GenBank/DDBJ whole genome shotgun (WGS) entry which is preliminary data.</text>
</comment>